<keyword evidence="2" id="KW-1185">Reference proteome</keyword>
<reference evidence="1" key="1">
    <citation type="submission" date="2021-03" db="EMBL/GenBank/DDBJ databases">
        <title>Evolutionary priming and transition to the ectomycorrhizal habit in an iconic lineage of mushroom-forming fungi: is preadaptation a requirement?</title>
        <authorList>
            <consortium name="DOE Joint Genome Institute"/>
            <person name="Looney B.P."/>
            <person name="Miyauchi S."/>
            <person name="Morin E."/>
            <person name="Drula E."/>
            <person name="Courty P.E."/>
            <person name="Chicoki N."/>
            <person name="Fauchery L."/>
            <person name="Kohler A."/>
            <person name="Kuo A."/>
            <person name="LaButti K."/>
            <person name="Pangilinan J."/>
            <person name="Lipzen A."/>
            <person name="Riley R."/>
            <person name="Andreopoulos W."/>
            <person name="He G."/>
            <person name="Johnson J."/>
            <person name="Barry K.W."/>
            <person name="Grigoriev I.V."/>
            <person name="Nagy L."/>
            <person name="Hibbett D."/>
            <person name="Henrissat B."/>
            <person name="Matheny P.B."/>
            <person name="Labbe J."/>
            <person name="Martin A.F."/>
        </authorList>
    </citation>
    <scope>NUCLEOTIDE SEQUENCE</scope>
    <source>
        <strain evidence="1">BPL698</strain>
    </source>
</reference>
<evidence type="ECO:0000313" key="1">
    <source>
        <dbReference type="EMBL" id="KAI9462152.1"/>
    </source>
</evidence>
<organism evidence="1 2">
    <name type="scientific">Russula earlei</name>
    <dbReference type="NCBI Taxonomy" id="71964"/>
    <lineage>
        <taxon>Eukaryota</taxon>
        <taxon>Fungi</taxon>
        <taxon>Dikarya</taxon>
        <taxon>Basidiomycota</taxon>
        <taxon>Agaricomycotina</taxon>
        <taxon>Agaricomycetes</taxon>
        <taxon>Russulales</taxon>
        <taxon>Russulaceae</taxon>
        <taxon>Russula</taxon>
    </lineage>
</organism>
<comment type="caution">
    <text evidence="1">The sequence shown here is derived from an EMBL/GenBank/DDBJ whole genome shotgun (WGS) entry which is preliminary data.</text>
</comment>
<protein>
    <submittedName>
        <fullName evidence="1">Uncharacterized protein</fullName>
    </submittedName>
</protein>
<name>A0ACC0U4G4_9AGAM</name>
<dbReference type="Proteomes" id="UP001207468">
    <property type="component" value="Unassembled WGS sequence"/>
</dbReference>
<gene>
    <name evidence="1" type="ORF">F5148DRAFT_234557</name>
</gene>
<evidence type="ECO:0000313" key="2">
    <source>
        <dbReference type="Proteomes" id="UP001207468"/>
    </source>
</evidence>
<sequence length="262" mass="27649">MAYTSWGSASWSTSSADVLCAVGNHVASVVASVAVPNLLSLHIVPPCPPAAVFEVASVEVDVGLAEDAEGMRTEEDLETGVVTFEVAVSFRGGRDDFGSPRGGGYRFVFMRRGTRTSLTMLIGEGEPVWATKAEGSTTAPLRAGMGVRVRVQEDPVVGLVYQVGTVLLAGVQVMVLQAVGLGAMAVDEDTSNERAQEDSTTGTQKGHDTRFFACNGTRRGYVQVGGMIAFPFFLSVSSGCCSVVTLWRFVSIAGRLRVVGCR</sequence>
<accession>A0ACC0U4G4</accession>
<dbReference type="EMBL" id="JAGFNK010000170">
    <property type="protein sequence ID" value="KAI9462152.1"/>
    <property type="molecule type" value="Genomic_DNA"/>
</dbReference>
<proteinExistence type="predicted"/>